<gene>
    <name evidence="1" type="ORF">LY79DRAFT_553384</name>
</gene>
<accession>A0AAD8PZK0</accession>
<evidence type="ECO:0000313" key="1">
    <source>
        <dbReference type="EMBL" id="KAK1590870.1"/>
    </source>
</evidence>
<keyword evidence="2" id="KW-1185">Reference proteome</keyword>
<dbReference type="RefSeq" id="XP_060414337.1">
    <property type="nucleotide sequence ID" value="XM_060557776.1"/>
</dbReference>
<dbReference type="EMBL" id="JAHLJV010000028">
    <property type="protein sequence ID" value="KAK1590870.1"/>
    <property type="molecule type" value="Genomic_DNA"/>
</dbReference>
<comment type="caution">
    <text evidence="1">The sequence shown here is derived from an EMBL/GenBank/DDBJ whole genome shotgun (WGS) entry which is preliminary data.</text>
</comment>
<dbReference type="AlphaFoldDB" id="A0AAD8PZK0"/>
<protein>
    <submittedName>
        <fullName evidence="1">Uncharacterized protein</fullName>
    </submittedName>
</protein>
<organism evidence="1 2">
    <name type="scientific">Colletotrichum navitas</name>
    <dbReference type="NCBI Taxonomy" id="681940"/>
    <lineage>
        <taxon>Eukaryota</taxon>
        <taxon>Fungi</taxon>
        <taxon>Dikarya</taxon>
        <taxon>Ascomycota</taxon>
        <taxon>Pezizomycotina</taxon>
        <taxon>Sordariomycetes</taxon>
        <taxon>Hypocreomycetidae</taxon>
        <taxon>Glomerellales</taxon>
        <taxon>Glomerellaceae</taxon>
        <taxon>Colletotrichum</taxon>
        <taxon>Colletotrichum graminicola species complex</taxon>
    </lineage>
</organism>
<dbReference type="GeneID" id="85442016"/>
<name>A0AAD8PZK0_9PEZI</name>
<dbReference type="Proteomes" id="UP001230504">
    <property type="component" value="Unassembled WGS sequence"/>
</dbReference>
<sequence length="77" mass="8658">MASLKVYLPSAFLCISWRLKMLLAQANWASWVFRSRSCRTAIDTGRGRGLRAFFLFLEAFVSVSGSIVTHKGICDEL</sequence>
<proteinExistence type="predicted"/>
<reference evidence="1" key="1">
    <citation type="submission" date="2021-06" db="EMBL/GenBank/DDBJ databases">
        <title>Comparative genomics, transcriptomics and evolutionary studies reveal genomic signatures of adaptation to plant cell wall in hemibiotrophic fungi.</title>
        <authorList>
            <consortium name="DOE Joint Genome Institute"/>
            <person name="Baroncelli R."/>
            <person name="Diaz J.F."/>
            <person name="Benocci T."/>
            <person name="Peng M."/>
            <person name="Battaglia E."/>
            <person name="Haridas S."/>
            <person name="Andreopoulos W."/>
            <person name="Labutti K."/>
            <person name="Pangilinan J."/>
            <person name="Floch G.L."/>
            <person name="Makela M.R."/>
            <person name="Henrissat B."/>
            <person name="Grigoriev I.V."/>
            <person name="Crouch J.A."/>
            <person name="De Vries R.P."/>
            <person name="Sukno S.A."/>
            <person name="Thon M.R."/>
        </authorList>
    </citation>
    <scope>NUCLEOTIDE SEQUENCE</scope>
    <source>
        <strain evidence="1">CBS 125086</strain>
    </source>
</reference>
<evidence type="ECO:0000313" key="2">
    <source>
        <dbReference type="Proteomes" id="UP001230504"/>
    </source>
</evidence>